<dbReference type="KEGG" id="gtt:GUITHDRAFT_113871"/>
<accession>L1IW68</accession>
<dbReference type="Proteomes" id="UP000011087">
    <property type="component" value="Unassembled WGS sequence"/>
</dbReference>
<organism evidence="1">
    <name type="scientific">Guillardia theta (strain CCMP2712)</name>
    <name type="common">Cryptophyte</name>
    <dbReference type="NCBI Taxonomy" id="905079"/>
    <lineage>
        <taxon>Eukaryota</taxon>
        <taxon>Cryptophyceae</taxon>
        <taxon>Pyrenomonadales</taxon>
        <taxon>Geminigeraceae</taxon>
        <taxon>Guillardia</taxon>
    </lineage>
</organism>
<dbReference type="AlphaFoldDB" id="L1IW68"/>
<dbReference type="EMBL" id="JH993034">
    <property type="protein sequence ID" value="EKX40134.1"/>
    <property type="molecule type" value="Genomic_DNA"/>
</dbReference>
<dbReference type="GeneID" id="17296849"/>
<dbReference type="PANTHER" id="PTHR47420">
    <property type="entry name" value="HISTONE-LYSINE N-METHYLTRANSFERASE ASHR2"/>
    <property type="match status" value="1"/>
</dbReference>
<proteinExistence type="predicted"/>
<reference evidence="1 3" key="1">
    <citation type="journal article" date="2012" name="Nature">
        <title>Algal genomes reveal evolutionary mosaicism and the fate of nucleomorphs.</title>
        <authorList>
            <consortium name="DOE Joint Genome Institute"/>
            <person name="Curtis B.A."/>
            <person name="Tanifuji G."/>
            <person name="Burki F."/>
            <person name="Gruber A."/>
            <person name="Irimia M."/>
            <person name="Maruyama S."/>
            <person name="Arias M.C."/>
            <person name="Ball S.G."/>
            <person name="Gile G.H."/>
            <person name="Hirakawa Y."/>
            <person name="Hopkins J.F."/>
            <person name="Kuo A."/>
            <person name="Rensing S.A."/>
            <person name="Schmutz J."/>
            <person name="Symeonidi A."/>
            <person name="Elias M."/>
            <person name="Eveleigh R.J."/>
            <person name="Herman E.K."/>
            <person name="Klute M.J."/>
            <person name="Nakayama T."/>
            <person name="Obornik M."/>
            <person name="Reyes-Prieto A."/>
            <person name="Armbrust E.V."/>
            <person name="Aves S.J."/>
            <person name="Beiko R.G."/>
            <person name="Coutinho P."/>
            <person name="Dacks J.B."/>
            <person name="Durnford D.G."/>
            <person name="Fast N.M."/>
            <person name="Green B.R."/>
            <person name="Grisdale C.J."/>
            <person name="Hempel F."/>
            <person name="Henrissat B."/>
            <person name="Hoppner M.P."/>
            <person name="Ishida K."/>
            <person name="Kim E."/>
            <person name="Koreny L."/>
            <person name="Kroth P.G."/>
            <person name="Liu Y."/>
            <person name="Malik S.B."/>
            <person name="Maier U.G."/>
            <person name="McRose D."/>
            <person name="Mock T."/>
            <person name="Neilson J.A."/>
            <person name="Onodera N.T."/>
            <person name="Poole A.M."/>
            <person name="Pritham E.J."/>
            <person name="Richards T.A."/>
            <person name="Rocap G."/>
            <person name="Roy S.W."/>
            <person name="Sarai C."/>
            <person name="Schaack S."/>
            <person name="Shirato S."/>
            <person name="Slamovits C.H."/>
            <person name="Spencer D.F."/>
            <person name="Suzuki S."/>
            <person name="Worden A.Z."/>
            <person name="Zauner S."/>
            <person name="Barry K."/>
            <person name="Bell C."/>
            <person name="Bharti A.K."/>
            <person name="Crow J.A."/>
            <person name="Grimwood J."/>
            <person name="Kramer R."/>
            <person name="Lindquist E."/>
            <person name="Lucas S."/>
            <person name="Salamov A."/>
            <person name="McFadden G.I."/>
            <person name="Lane C.E."/>
            <person name="Keeling P.J."/>
            <person name="Gray M.W."/>
            <person name="Grigoriev I.V."/>
            <person name="Archibald J.M."/>
        </authorList>
    </citation>
    <scope>NUCLEOTIDE SEQUENCE</scope>
    <source>
        <strain evidence="1 3">CCMP2712</strain>
    </source>
</reference>
<dbReference type="HOGENOM" id="CLU_1753195_0_0_1"/>
<dbReference type="EnsemblProtists" id="EKX40134">
    <property type="protein sequence ID" value="EKX40134"/>
    <property type="gene ID" value="GUITHDRAFT_113871"/>
</dbReference>
<protein>
    <submittedName>
        <fullName evidence="1 2">Uncharacterized protein</fullName>
    </submittedName>
</protein>
<gene>
    <name evidence="1" type="ORF">GUITHDRAFT_113871</name>
</gene>
<sequence length="149" mass="16640">MYPMEAGTEISISYTSIAADLVHRQKRLRSEYGVAIITSPRNVDFQSGFVCNCQRCKIEKEIGVHEGRNEGSESEEADALLLYLAKYSCTDAECGGTLAPIIQLQNEEQGNKRSSKNRKQDEVVMECNRCAMTVKGLQRLEEVFADQPA</sequence>
<dbReference type="InterPro" id="IPR044238">
    <property type="entry name" value="ASHR2-like"/>
</dbReference>
<reference evidence="2" key="3">
    <citation type="submission" date="2016-03" db="UniProtKB">
        <authorList>
            <consortium name="EnsemblProtists"/>
        </authorList>
    </citation>
    <scope>IDENTIFICATION</scope>
</reference>
<dbReference type="PaxDb" id="55529-EKX40134"/>
<dbReference type="OrthoDB" id="265717at2759"/>
<dbReference type="Gene3D" id="2.170.270.10">
    <property type="entry name" value="SET domain"/>
    <property type="match status" value="1"/>
</dbReference>
<dbReference type="PANTHER" id="PTHR47420:SF3">
    <property type="entry name" value="HISTONE-LYSINE N-METHYLTRANSFERASE ASHR2"/>
    <property type="match status" value="1"/>
</dbReference>
<evidence type="ECO:0000313" key="1">
    <source>
        <dbReference type="EMBL" id="EKX40134.1"/>
    </source>
</evidence>
<name>L1IW68_GUITC</name>
<evidence type="ECO:0000313" key="2">
    <source>
        <dbReference type="EnsemblProtists" id="EKX40134"/>
    </source>
</evidence>
<evidence type="ECO:0000313" key="3">
    <source>
        <dbReference type="Proteomes" id="UP000011087"/>
    </source>
</evidence>
<dbReference type="InterPro" id="IPR046341">
    <property type="entry name" value="SET_dom_sf"/>
</dbReference>
<dbReference type="RefSeq" id="XP_005827114.1">
    <property type="nucleotide sequence ID" value="XM_005827057.1"/>
</dbReference>
<keyword evidence="3" id="KW-1185">Reference proteome</keyword>
<reference evidence="3" key="2">
    <citation type="submission" date="2012-11" db="EMBL/GenBank/DDBJ databases">
        <authorList>
            <person name="Kuo A."/>
            <person name="Curtis B.A."/>
            <person name="Tanifuji G."/>
            <person name="Burki F."/>
            <person name="Gruber A."/>
            <person name="Irimia M."/>
            <person name="Maruyama S."/>
            <person name="Arias M.C."/>
            <person name="Ball S.G."/>
            <person name="Gile G.H."/>
            <person name="Hirakawa Y."/>
            <person name="Hopkins J.F."/>
            <person name="Rensing S.A."/>
            <person name="Schmutz J."/>
            <person name="Symeonidi A."/>
            <person name="Elias M."/>
            <person name="Eveleigh R.J."/>
            <person name="Herman E.K."/>
            <person name="Klute M.J."/>
            <person name="Nakayama T."/>
            <person name="Obornik M."/>
            <person name="Reyes-Prieto A."/>
            <person name="Armbrust E.V."/>
            <person name="Aves S.J."/>
            <person name="Beiko R.G."/>
            <person name="Coutinho P."/>
            <person name="Dacks J.B."/>
            <person name="Durnford D.G."/>
            <person name="Fast N.M."/>
            <person name="Green B.R."/>
            <person name="Grisdale C."/>
            <person name="Hempe F."/>
            <person name="Henrissat B."/>
            <person name="Hoppner M.P."/>
            <person name="Ishida K.-I."/>
            <person name="Kim E."/>
            <person name="Koreny L."/>
            <person name="Kroth P.G."/>
            <person name="Liu Y."/>
            <person name="Malik S.-B."/>
            <person name="Maier U.G."/>
            <person name="McRose D."/>
            <person name="Mock T."/>
            <person name="Neilson J.A."/>
            <person name="Onodera N.T."/>
            <person name="Poole A.M."/>
            <person name="Pritham E.J."/>
            <person name="Richards T.A."/>
            <person name="Rocap G."/>
            <person name="Roy S.W."/>
            <person name="Sarai C."/>
            <person name="Schaack S."/>
            <person name="Shirato S."/>
            <person name="Slamovits C.H."/>
            <person name="Spencer D.F."/>
            <person name="Suzuki S."/>
            <person name="Worden A.Z."/>
            <person name="Zauner S."/>
            <person name="Barry K."/>
            <person name="Bell C."/>
            <person name="Bharti A.K."/>
            <person name="Crow J.A."/>
            <person name="Grimwood J."/>
            <person name="Kramer R."/>
            <person name="Lindquist E."/>
            <person name="Lucas S."/>
            <person name="Salamov A."/>
            <person name="McFadden G.I."/>
            <person name="Lane C.E."/>
            <person name="Keeling P.J."/>
            <person name="Gray M.W."/>
            <person name="Grigoriev I.V."/>
            <person name="Archibald J.M."/>
        </authorList>
    </citation>
    <scope>NUCLEOTIDE SEQUENCE</scope>
    <source>
        <strain evidence="3">CCMP2712</strain>
    </source>
</reference>